<sequence length="378" mass="40909">MPKSADIIIIGGGIVGAATGYYLARAGYGVRLIEKGFLCAGSTGRCIGGIRQQFTSQGSIKLMQESVRHFSSMKEELGMDVHWHPGGYLFLAHSPEKKEAFLANIAVQQSFGLKDVRWVDAYQAGQVAPGLNIDGLLGGSYCPSDGQAYPFAVVNGYAEKIRSCGGLVNTFTEVTAIMQGGGRVKGVKTAQGTEYHADIVINAAGPWSREIGQMAGIDVPVEPERHEALITEGVEYLNIPMLVDYRADGGYFQQFRHNGQFIGCYSPVPNVPGHSTDSSYEFLSEMPKRMLKLIPALGPVKVIRQWSGSYENTPDGNPILDRSPLDGFYVIAGMCGHGFMLGPAIGRKAADFIKSGAKEPPIAEFALEREFSRQEAMK</sequence>
<dbReference type="Gene3D" id="3.50.50.60">
    <property type="entry name" value="FAD/NAD(P)-binding domain"/>
    <property type="match status" value="1"/>
</dbReference>
<evidence type="ECO:0000256" key="2">
    <source>
        <dbReference type="SAM" id="Phobius"/>
    </source>
</evidence>
<dbReference type="InterPro" id="IPR006076">
    <property type="entry name" value="FAD-dep_OxRdtase"/>
</dbReference>
<protein>
    <recommendedName>
        <fullName evidence="3">FAD dependent oxidoreductase domain-containing protein</fullName>
    </recommendedName>
</protein>
<dbReference type="Proteomes" id="UP000177230">
    <property type="component" value="Unassembled WGS sequence"/>
</dbReference>
<comment type="caution">
    <text evidence="4">The sequence shown here is derived from an EMBL/GenBank/DDBJ whole genome shotgun (WGS) entry which is preliminary data.</text>
</comment>
<keyword evidence="1" id="KW-0560">Oxidoreductase</keyword>
<keyword evidence="2" id="KW-0472">Membrane</keyword>
<dbReference type="EMBL" id="MFFM01000003">
    <property type="protein sequence ID" value="OGF14360.1"/>
    <property type="molecule type" value="Genomic_DNA"/>
</dbReference>
<organism evidence="4 5">
    <name type="scientific">Candidatus Edwardsbacteria bacterium GWF2_54_11</name>
    <dbReference type="NCBI Taxonomy" id="1817851"/>
    <lineage>
        <taxon>Bacteria</taxon>
        <taxon>Candidatus Edwardsiibacteriota</taxon>
    </lineage>
</organism>
<evidence type="ECO:0000256" key="1">
    <source>
        <dbReference type="ARBA" id="ARBA00023002"/>
    </source>
</evidence>
<reference evidence="4 5" key="1">
    <citation type="journal article" date="2016" name="Nat. Commun.">
        <title>Thousands of microbial genomes shed light on interconnected biogeochemical processes in an aquifer system.</title>
        <authorList>
            <person name="Anantharaman K."/>
            <person name="Brown C.T."/>
            <person name="Hug L.A."/>
            <person name="Sharon I."/>
            <person name="Castelle C.J."/>
            <person name="Probst A.J."/>
            <person name="Thomas B.C."/>
            <person name="Singh A."/>
            <person name="Wilkins M.J."/>
            <person name="Karaoz U."/>
            <person name="Brodie E.L."/>
            <person name="Williams K.H."/>
            <person name="Hubbard S.S."/>
            <person name="Banfield J.F."/>
        </authorList>
    </citation>
    <scope>NUCLEOTIDE SEQUENCE [LARGE SCALE GENOMIC DNA]</scope>
</reference>
<name>A0A1F5RIU7_9BACT</name>
<dbReference type="Pfam" id="PF01266">
    <property type="entry name" value="DAO"/>
    <property type="match status" value="1"/>
</dbReference>
<evidence type="ECO:0000313" key="4">
    <source>
        <dbReference type="EMBL" id="OGF14360.1"/>
    </source>
</evidence>
<dbReference type="SUPFAM" id="SSF51905">
    <property type="entry name" value="FAD/NAD(P)-binding domain"/>
    <property type="match status" value="1"/>
</dbReference>
<proteinExistence type="predicted"/>
<dbReference type="GO" id="GO:0005737">
    <property type="term" value="C:cytoplasm"/>
    <property type="evidence" value="ECO:0007669"/>
    <property type="project" value="TreeGrafter"/>
</dbReference>
<dbReference type="PANTHER" id="PTHR13847:SF287">
    <property type="entry name" value="FAD-DEPENDENT OXIDOREDUCTASE DOMAIN-CONTAINING PROTEIN 1"/>
    <property type="match status" value="1"/>
</dbReference>
<dbReference type="Gene3D" id="3.30.9.10">
    <property type="entry name" value="D-Amino Acid Oxidase, subunit A, domain 2"/>
    <property type="match status" value="1"/>
</dbReference>
<dbReference type="PANTHER" id="PTHR13847">
    <property type="entry name" value="SARCOSINE DEHYDROGENASE-RELATED"/>
    <property type="match status" value="1"/>
</dbReference>
<feature type="domain" description="FAD dependent oxidoreductase" evidence="3">
    <location>
        <begin position="6"/>
        <end position="351"/>
    </location>
</feature>
<keyword evidence="2" id="KW-1133">Transmembrane helix</keyword>
<evidence type="ECO:0000313" key="5">
    <source>
        <dbReference type="Proteomes" id="UP000177230"/>
    </source>
</evidence>
<accession>A0A1F5RIU7</accession>
<evidence type="ECO:0000259" key="3">
    <source>
        <dbReference type="Pfam" id="PF01266"/>
    </source>
</evidence>
<keyword evidence="2" id="KW-0812">Transmembrane</keyword>
<gene>
    <name evidence="4" type="ORF">A2024_10265</name>
</gene>
<dbReference type="GO" id="GO:0016491">
    <property type="term" value="F:oxidoreductase activity"/>
    <property type="evidence" value="ECO:0007669"/>
    <property type="project" value="UniProtKB-KW"/>
</dbReference>
<dbReference type="AlphaFoldDB" id="A0A1F5RIU7"/>
<dbReference type="InterPro" id="IPR036188">
    <property type="entry name" value="FAD/NAD-bd_sf"/>
</dbReference>
<dbReference type="SUPFAM" id="SSF54373">
    <property type="entry name" value="FAD-linked reductases, C-terminal domain"/>
    <property type="match status" value="1"/>
</dbReference>
<feature type="transmembrane region" description="Helical" evidence="2">
    <location>
        <begin position="7"/>
        <end position="24"/>
    </location>
</feature>